<dbReference type="Proteomes" id="UP000502823">
    <property type="component" value="Unassembled WGS sequence"/>
</dbReference>
<keyword evidence="10" id="KW-0443">Lipid metabolism</keyword>
<evidence type="ECO:0000256" key="7">
    <source>
        <dbReference type="ARBA" id="ARBA00022898"/>
    </source>
</evidence>
<evidence type="ECO:0000256" key="1">
    <source>
        <dbReference type="ARBA" id="ARBA00001933"/>
    </source>
</evidence>
<dbReference type="FunFam" id="3.90.1150.10:FF:000247">
    <property type="entry name" value="Sphingosine phosphate lyase, putative"/>
    <property type="match status" value="1"/>
</dbReference>
<comment type="pathway">
    <text evidence="4">Sphingolipid metabolism.</text>
</comment>
<dbReference type="FunCoup" id="A0A6L2PQE8">
    <property type="interactions" value="1117"/>
</dbReference>
<dbReference type="Gene3D" id="3.40.640.10">
    <property type="entry name" value="Type I PLP-dependent aspartate aminotransferase-like (Major domain)"/>
    <property type="match status" value="1"/>
</dbReference>
<dbReference type="GO" id="GO:0005789">
    <property type="term" value="C:endoplasmic reticulum membrane"/>
    <property type="evidence" value="ECO:0007669"/>
    <property type="project" value="UniProtKB-SubCell"/>
</dbReference>
<dbReference type="GO" id="GO:0030149">
    <property type="term" value="P:sphingolipid catabolic process"/>
    <property type="evidence" value="ECO:0007669"/>
    <property type="project" value="TreeGrafter"/>
</dbReference>
<evidence type="ECO:0000256" key="16">
    <source>
        <dbReference type="PIRSR" id="PIRSR602129-50"/>
    </source>
</evidence>
<dbReference type="CDD" id="cd06450">
    <property type="entry name" value="DOPA_deC_like"/>
    <property type="match status" value="1"/>
</dbReference>
<keyword evidence="7 16" id="KW-0663">Pyridoxal phosphate</keyword>
<evidence type="ECO:0000256" key="5">
    <source>
        <dbReference type="ARBA" id="ARBA00022692"/>
    </source>
</evidence>
<sequence>MEFVRGYVNNSCSKMEPWQIVGITAATVLTGVWFWEFLFQEESLVTRGKKTVFKLARKIPAISQRIEREMKKVNEGFEQEVIHRNQGNPYITTLPEKGKHRKEIIQQVEQYLSFGDYDWKDGFVSGAVYNYNLDLIQLLTEVYGLASYTNPLHPDVFPGVCKMEAEVVRITANLFHGGPDSCGTMTTGGTESILMACKAYRDYARTERGVCYPEIVIPVTAHPAFSKAAAYFGLRVKHVPVDPDTKAVDIRAMRRAISRSTCMLVGSAPNYPYGTVDDIQAIAALGRQYNIPVHVDACLGGFVIAFMAKAGFDLPAFDFSVPGVTSISADTHKYGYAPKGSSIVLYSEPKFRHCQFYVSTDWPGGVYGSPNISGSRAGGIIAACWATMMYFGLEGYVDATKKIVETTRYIEKRLRTMDGLFVFGTPATSVLAVGSKVFHIYRLSDALCKRGWNLNPLQFPPGLHLCVTYMHTADGVADRFLSDVEEELAIILKDPSKPVEGKFAMYGMSHSIPDRSIVGDFTRFFLDSMYYTPAEEGVNM</sequence>
<evidence type="ECO:0000256" key="3">
    <source>
        <dbReference type="ARBA" id="ARBA00004760"/>
    </source>
</evidence>
<dbReference type="Gene3D" id="6.10.140.2150">
    <property type="match status" value="1"/>
</dbReference>
<comment type="pathway">
    <text evidence="3">Lipid metabolism; sphingolipid metabolism.</text>
</comment>
<evidence type="ECO:0000256" key="17">
    <source>
        <dbReference type="RuleBase" id="RU000382"/>
    </source>
</evidence>
<dbReference type="InterPro" id="IPR015422">
    <property type="entry name" value="PyrdxlP-dep_Trfase_small"/>
</dbReference>
<evidence type="ECO:0000256" key="4">
    <source>
        <dbReference type="ARBA" id="ARBA00004991"/>
    </source>
</evidence>
<keyword evidence="8" id="KW-0746">Sphingolipid metabolism</keyword>
<evidence type="ECO:0000256" key="9">
    <source>
        <dbReference type="ARBA" id="ARBA00022989"/>
    </source>
</evidence>
<keyword evidence="9 18" id="KW-1133">Transmembrane helix</keyword>
<dbReference type="AlphaFoldDB" id="A0A6L2PQE8"/>
<comment type="similarity">
    <text evidence="13">Belongs to the group II decarboxylase family. Sphingosine-1-phosphate lyase subfamily.</text>
</comment>
<keyword evidence="20" id="KW-1185">Reference proteome</keyword>
<dbReference type="PANTHER" id="PTHR42735:SF6">
    <property type="entry name" value="SPHINGOSINE-1-PHOSPHATE LYASE 1"/>
    <property type="match status" value="1"/>
</dbReference>
<evidence type="ECO:0000256" key="10">
    <source>
        <dbReference type="ARBA" id="ARBA00023098"/>
    </source>
</evidence>
<organism evidence="19 20">
    <name type="scientific">Coptotermes formosanus</name>
    <name type="common">Formosan subterranean termite</name>
    <dbReference type="NCBI Taxonomy" id="36987"/>
    <lineage>
        <taxon>Eukaryota</taxon>
        <taxon>Metazoa</taxon>
        <taxon>Ecdysozoa</taxon>
        <taxon>Arthropoda</taxon>
        <taxon>Hexapoda</taxon>
        <taxon>Insecta</taxon>
        <taxon>Pterygota</taxon>
        <taxon>Neoptera</taxon>
        <taxon>Polyneoptera</taxon>
        <taxon>Dictyoptera</taxon>
        <taxon>Blattodea</taxon>
        <taxon>Blattoidea</taxon>
        <taxon>Termitoidae</taxon>
        <taxon>Rhinotermitidae</taxon>
        <taxon>Coptotermes</taxon>
    </lineage>
</organism>
<name>A0A6L2PQE8_COPFO</name>
<evidence type="ECO:0000313" key="19">
    <source>
        <dbReference type="EMBL" id="GFG34494.1"/>
    </source>
</evidence>
<accession>A0A6L2PQE8</accession>
<evidence type="ECO:0000256" key="6">
    <source>
        <dbReference type="ARBA" id="ARBA00022824"/>
    </source>
</evidence>
<dbReference type="FunFam" id="6.10.140.2150:FF:000001">
    <property type="entry name" value="Sphingosine-1-phosphate lyase 1"/>
    <property type="match status" value="1"/>
</dbReference>
<keyword evidence="6" id="KW-0256">Endoplasmic reticulum</keyword>
<dbReference type="FunFam" id="3.40.640.10:FF:000020">
    <property type="entry name" value="sphingosine-1-phosphate lyase 1"/>
    <property type="match status" value="1"/>
</dbReference>
<evidence type="ECO:0000256" key="2">
    <source>
        <dbReference type="ARBA" id="ARBA00004389"/>
    </source>
</evidence>
<dbReference type="InterPro" id="IPR002129">
    <property type="entry name" value="PyrdxlP-dep_de-COase"/>
</dbReference>
<comment type="cofactor">
    <cofactor evidence="1 16 17">
        <name>pyridoxal 5'-phosphate</name>
        <dbReference type="ChEBI" id="CHEBI:597326"/>
    </cofactor>
</comment>
<proteinExistence type="inferred from homology"/>
<evidence type="ECO:0000256" key="13">
    <source>
        <dbReference type="ARBA" id="ARBA00038302"/>
    </source>
</evidence>
<dbReference type="Pfam" id="PF00282">
    <property type="entry name" value="Pyridoxal_deC"/>
    <property type="match status" value="1"/>
</dbReference>
<evidence type="ECO:0000313" key="20">
    <source>
        <dbReference type="Proteomes" id="UP000502823"/>
    </source>
</evidence>
<keyword evidence="11 18" id="KW-0472">Membrane</keyword>
<dbReference type="SUPFAM" id="SSF53383">
    <property type="entry name" value="PLP-dependent transferases"/>
    <property type="match status" value="1"/>
</dbReference>
<dbReference type="EC" id="4.1.2.27" evidence="14"/>
<evidence type="ECO:0000256" key="11">
    <source>
        <dbReference type="ARBA" id="ARBA00023136"/>
    </source>
</evidence>
<dbReference type="InParanoid" id="A0A6L2PQE8"/>
<evidence type="ECO:0000256" key="12">
    <source>
        <dbReference type="ARBA" id="ARBA00023239"/>
    </source>
</evidence>
<feature type="modified residue" description="N6-(pyridoxal phosphate)lysine" evidence="16">
    <location>
        <position position="333"/>
    </location>
</feature>
<gene>
    <name evidence="19" type="ORF">Cfor_07717</name>
</gene>
<feature type="transmembrane region" description="Helical" evidence="18">
    <location>
        <begin position="20"/>
        <end position="39"/>
    </location>
</feature>
<comment type="subcellular location">
    <subcellularLocation>
        <location evidence="2">Endoplasmic reticulum membrane</location>
        <topology evidence="2">Single-pass membrane protein</topology>
    </subcellularLocation>
</comment>
<dbReference type="InterPro" id="IPR050477">
    <property type="entry name" value="GrpII_AminoAcid_Decarb"/>
</dbReference>
<comment type="caution">
    <text evidence="19">The sequence shown here is derived from an EMBL/GenBank/DDBJ whole genome shotgun (WGS) entry which is preliminary data.</text>
</comment>
<evidence type="ECO:0000256" key="15">
    <source>
        <dbReference type="ARBA" id="ARBA00042568"/>
    </source>
</evidence>
<dbReference type="InterPro" id="IPR015424">
    <property type="entry name" value="PyrdxlP-dep_Trfase"/>
</dbReference>
<dbReference type="EMBL" id="BLKM01008651">
    <property type="protein sequence ID" value="GFG34494.1"/>
    <property type="molecule type" value="Genomic_DNA"/>
</dbReference>
<keyword evidence="5 18" id="KW-0812">Transmembrane</keyword>
<dbReference type="InterPro" id="IPR015421">
    <property type="entry name" value="PyrdxlP-dep_Trfase_major"/>
</dbReference>
<dbReference type="GO" id="GO:0008117">
    <property type="term" value="F:sphinganine-1-phosphate aldolase activity"/>
    <property type="evidence" value="ECO:0007669"/>
    <property type="project" value="UniProtKB-EC"/>
</dbReference>
<evidence type="ECO:0000256" key="8">
    <source>
        <dbReference type="ARBA" id="ARBA00022919"/>
    </source>
</evidence>
<evidence type="ECO:0000256" key="18">
    <source>
        <dbReference type="SAM" id="Phobius"/>
    </source>
</evidence>
<dbReference type="GO" id="GO:0030170">
    <property type="term" value="F:pyridoxal phosphate binding"/>
    <property type="evidence" value="ECO:0007669"/>
    <property type="project" value="InterPro"/>
</dbReference>
<dbReference type="GO" id="GO:0019752">
    <property type="term" value="P:carboxylic acid metabolic process"/>
    <property type="evidence" value="ECO:0007669"/>
    <property type="project" value="InterPro"/>
</dbReference>
<keyword evidence="12 17" id="KW-0456">Lyase</keyword>
<dbReference type="OrthoDB" id="10254570at2759"/>
<reference evidence="20" key="1">
    <citation type="submission" date="2020-01" db="EMBL/GenBank/DDBJ databases">
        <title>Draft genome sequence of the Termite Coptotermes fromosanus.</title>
        <authorList>
            <person name="Itakura S."/>
            <person name="Yosikawa Y."/>
            <person name="Umezawa K."/>
        </authorList>
    </citation>
    <scope>NUCLEOTIDE SEQUENCE [LARGE SCALE GENOMIC DNA]</scope>
</reference>
<protein>
    <recommendedName>
        <fullName evidence="14">sphinganine-1-phosphate aldolase</fullName>
        <ecNumber evidence="14">4.1.2.27</ecNumber>
    </recommendedName>
    <alternativeName>
        <fullName evidence="15">Sphingosine-1-phosphate aldolase</fullName>
    </alternativeName>
</protein>
<dbReference type="Gene3D" id="3.90.1150.10">
    <property type="entry name" value="Aspartate Aminotransferase, domain 1"/>
    <property type="match status" value="1"/>
</dbReference>
<dbReference type="PANTHER" id="PTHR42735">
    <property type="match status" value="1"/>
</dbReference>
<evidence type="ECO:0000256" key="14">
    <source>
        <dbReference type="ARBA" id="ARBA00038965"/>
    </source>
</evidence>